<proteinExistence type="predicted"/>
<organism evidence="1 2">
    <name type="scientific">Candidatus Sodalis endolongispinus</name>
    <dbReference type="NCBI Taxonomy" id="2812662"/>
    <lineage>
        <taxon>Bacteria</taxon>
        <taxon>Pseudomonadati</taxon>
        <taxon>Pseudomonadota</taxon>
        <taxon>Gammaproteobacteria</taxon>
        <taxon>Enterobacterales</taxon>
        <taxon>Bruguierivoracaceae</taxon>
        <taxon>Sodalis</taxon>
    </lineage>
</organism>
<reference evidence="1 2" key="1">
    <citation type="journal article" date="2021" name="Genome Biol. Evol.">
        <title>The evolution of interdependence in a four-way mealybug symbiosis.</title>
        <authorList>
            <person name="Garber A.I."/>
            <person name="Kupper M."/>
            <person name="Laetsch D.R."/>
            <person name="Weldon S.R."/>
            <person name="Ladinsky M.S."/>
            <person name="Bjorkman P.J."/>
            <person name="McCutcheon J.P."/>
        </authorList>
    </citation>
    <scope>NUCLEOTIDE SEQUENCE [LARGE SCALE GENOMIC DNA]</scope>
    <source>
        <strain evidence="1">SOD</strain>
    </source>
</reference>
<accession>A0ABS5Y9J8</accession>
<dbReference type="Proteomes" id="UP000811282">
    <property type="component" value="Unassembled WGS sequence"/>
</dbReference>
<comment type="caution">
    <text evidence="1">The sequence shown here is derived from an EMBL/GenBank/DDBJ whole genome shotgun (WGS) entry which is preliminary data.</text>
</comment>
<sequence length="116" mass="13106">MPKSKHWGATPDQWFHFDLVLGRGSDLLPVVCNPNAQLSPDSTLKALGKTPSKYNRQRHVVGFNNWTNRQTNNAELEQWIAEPDYGICARMGGGWLALDCDREIPEIQATVCEILR</sequence>
<name>A0ABS5Y9J8_9GAMM</name>
<evidence type="ECO:0008006" key="3">
    <source>
        <dbReference type="Google" id="ProtNLM"/>
    </source>
</evidence>
<gene>
    <name evidence="1" type="ORF">JZM24_04970</name>
</gene>
<keyword evidence="2" id="KW-1185">Reference proteome</keyword>
<evidence type="ECO:0000313" key="2">
    <source>
        <dbReference type="Proteomes" id="UP000811282"/>
    </source>
</evidence>
<evidence type="ECO:0000313" key="1">
    <source>
        <dbReference type="EMBL" id="MBT9431659.1"/>
    </source>
</evidence>
<dbReference type="EMBL" id="JAFJYC010000001">
    <property type="protein sequence ID" value="MBT9431659.1"/>
    <property type="molecule type" value="Genomic_DNA"/>
</dbReference>
<protein>
    <recommendedName>
        <fullName evidence="3">DNA primase/polymerase bifunctional N-terminal domain-containing protein</fullName>
    </recommendedName>
</protein>